<dbReference type="GO" id="GO:0015297">
    <property type="term" value="F:antiporter activity"/>
    <property type="evidence" value="ECO:0007669"/>
    <property type="project" value="InterPro"/>
</dbReference>
<feature type="transmembrane region" description="Helical" evidence="10">
    <location>
        <begin position="52"/>
        <end position="80"/>
    </location>
</feature>
<evidence type="ECO:0000256" key="8">
    <source>
        <dbReference type="ARBA" id="ARBA00023136"/>
    </source>
</evidence>
<comment type="caution">
    <text evidence="11">The sequence shown here is derived from an EMBL/GenBank/DDBJ whole genome shotgun (WGS) entry which is preliminary data.</text>
</comment>
<dbReference type="CDD" id="cd13143">
    <property type="entry name" value="MATE_MepA_like"/>
    <property type="match status" value="1"/>
</dbReference>
<sequence>MSVPSRNIYLGGPMPAIYARTALPIVFMMTVNGLLTVTDALFLGHYVGESALAAVTLMFPLFMMIVAFATVVASGMSSLLARMLGAGNLEDAQTVYASAHWLALAVSGVLIALYLLCGPAAVLMAAGGNAGLAADATVYIRILVLSSPLMFVLSVNSDALRNEGRAGTMAAMSLLVSVANIGFNWLMIAVLQLGVAGSAYGTVAAQALALVIVMAYRASGRAPLTPGMIARQVTRRHWSRMLALGAPQSLGFIGISLGSSAMLAALQMTASADYAVSAAAYGIVTRIMTLAFLPLLGLSQAMQAITGNNHGAGLAPRVEKSLGFAVVTALAFCACVEAVLIAFAPAVGRAFVADPQVVAKVASIMPAMVALFLLVGPQMMIAAHFQATGDAGRAAILQLAKPYLFAVPMTFVLAAMAGERGIWWTGPAAELLLLGLAAIVLVRGARIHSLRWGLFAVPIRPAA</sequence>
<feature type="transmembrane region" description="Helical" evidence="10">
    <location>
        <begin position="364"/>
        <end position="383"/>
    </location>
</feature>
<dbReference type="OrthoDB" id="9806302at2"/>
<keyword evidence="12" id="KW-1185">Reference proteome</keyword>
<evidence type="ECO:0000256" key="1">
    <source>
        <dbReference type="ARBA" id="ARBA00004429"/>
    </source>
</evidence>
<feature type="transmembrane region" description="Helical" evidence="10">
    <location>
        <begin position="395"/>
        <end position="416"/>
    </location>
</feature>
<dbReference type="InterPro" id="IPR045070">
    <property type="entry name" value="MATE_MepA-like"/>
</dbReference>
<keyword evidence="9" id="KW-0046">Antibiotic resistance</keyword>
<evidence type="ECO:0000256" key="9">
    <source>
        <dbReference type="ARBA" id="ARBA00023251"/>
    </source>
</evidence>
<protein>
    <recommendedName>
        <fullName evidence="3">Multidrug export protein MepA</fullName>
    </recommendedName>
</protein>
<feature type="transmembrane region" description="Helical" evidence="10">
    <location>
        <begin position="169"/>
        <end position="193"/>
    </location>
</feature>
<gene>
    <name evidence="11" type="ORF">CSC94_05110</name>
</gene>
<dbReference type="GO" id="GO:0005886">
    <property type="term" value="C:plasma membrane"/>
    <property type="evidence" value="ECO:0007669"/>
    <property type="project" value="UniProtKB-SubCell"/>
</dbReference>
<evidence type="ECO:0000256" key="2">
    <source>
        <dbReference type="ARBA" id="ARBA00008417"/>
    </source>
</evidence>
<feature type="transmembrane region" description="Helical" evidence="10">
    <location>
        <begin position="101"/>
        <end position="126"/>
    </location>
</feature>
<keyword evidence="4" id="KW-0813">Transport</keyword>
<dbReference type="PANTHER" id="PTHR43549:SF2">
    <property type="entry name" value="MULTIDRUG RESISTANCE PROTEIN NORM-RELATED"/>
    <property type="match status" value="1"/>
</dbReference>
<evidence type="ECO:0000313" key="12">
    <source>
        <dbReference type="Proteomes" id="UP000221168"/>
    </source>
</evidence>
<comment type="similarity">
    <text evidence="2">Belongs to the multi antimicrobial extrusion (MATE) (TC 2.A.66.1) family. MepA subfamily.</text>
</comment>
<dbReference type="AlphaFoldDB" id="A0A2G1QRA7"/>
<dbReference type="NCBIfam" id="TIGR00797">
    <property type="entry name" value="matE"/>
    <property type="match status" value="1"/>
</dbReference>
<organism evidence="11 12">
    <name type="scientific">Zhengella mangrovi</name>
    <dbReference type="NCBI Taxonomy" id="1982044"/>
    <lineage>
        <taxon>Bacteria</taxon>
        <taxon>Pseudomonadati</taxon>
        <taxon>Pseudomonadota</taxon>
        <taxon>Alphaproteobacteria</taxon>
        <taxon>Hyphomicrobiales</taxon>
        <taxon>Notoacmeibacteraceae</taxon>
        <taxon>Zhengella</taxon>
    </lineage>
</organism>
<feature type="transmembrane region" description="Helical" evidence="10">
    <location>
        <begin position="241"/>
        <end position="266"/>
    </location>
</feature>
<dbReference type="Proteomes" id="UP000221168">
    <property type="component" value="Unassembled WGS sequence"/>
</dbReference>
<dbReference type="InterPro" id="IPR052031">
    <property type="entry name" value="Membrane_Transporter-Flippase"/>
</dbReference>
<comment type="subcellular location">
    <subcellularLocation>
        <location evidence="1">Cell inner membrane</location>
        <topology evidence="1">Multi-pass membrane protein</topology>
    </subcellularLocation>
</comment>
<evidence type="ECO:0000256" key="4">
    <source>
        <dbReference type="ARBA" id="ARBA00022448"/>
    </source>
</evidence>
<name>A0A2G1QRA7_9HYPH</name>
<evidence type="ECO:0000313" key="11">
    <source>
        <dbReference type="EMBL" id="PHP68045.1"/>
    </source>
</evidence>
<feature type="transmembrane region" description="Helical" evidence="10">
    <location>
        <begin position="199"/>
        <end position="220"/>
    </location>
</feature>
<keyword evidence="8 10" id="KW-0472">Membrane</keyword>
<dbReference type="GO" id="GO:0042910">
    <property type="term" value="F:xenobiotic transmembrane transporter activity"/>
    <property type="evidence" value="ECO:0007669"/>
    <property type="project" value="InterPro"/>
</dbReference>
<evidence type="ECO:0000256" key="7">
    <source>
        <dbReference type="ARBA" id="ARBA00022989"/>
    </source>
</evidence>
<feature type="transmembrane region" description="Helical" evidence="10">
    <location>
        <begin position="138"/>
        <end position="157"/>
    </location>
</feature>
<feature type="transmembrane region" description="Helical" evidence="10">
    <location>
        <begin position="21"/>
        <end position="46"/>
    </location>
</feature>
<feature type="transmembrane region" description="Helical" evidence="10">
    <location>
        <begin position="322"/>
        <end position="344"/>
    </location>
</feature>
<keyword evidence="7 10" id="KW-1133">Transmembrane helix</keyword>
<proteinExistence type="inferred from homology"/>
<dbReference type="GO" id="GO:0046677">
    <property type="term" value="P:response to antibiotic"/>
    <property type="evidence" value="ECO:0007669"/>
    <property type="project" value="UniProtKB-KW"/>
</dbReference>
<dbReference type="PANTHER" id="PTHR43549">
    <property type="entry name" value="MULTIDRUG RESISTANCE PROTEIN YPNP-RELATED"/>
    <property type="match status" value="1"/>
</dbReference>
<reference evidence="11 12" key="1">
    <citation type="submission" date="2017-10" db="EMBL/GenBank/DDBJ databases">
        <title>Sedimentibacterium mangrovi gen. nov., sp. nov., a novel member of family Phyllobacteriacea isolated from mangrove sediment.</title>
        <authorList>
            <person name="Liao H."/>
            <person name="Tian Y."/>
        </authorList>
    </citation>
    <scope>NUCLEOTIDE SEQUENCE [LARGE SCALE GENOMIC DNA]</scope>
    <source>
        <strain evidence="11 12">X9-2-2</strain>
    </source>
</reference>
<keyword evidence="6 10" id="KW-0812">Transmembrane</keyword>
<dbReference type="InterPro" id="IPR002528">
    <property type="entry name" value="MATE_fam"/>
</dbReference>
<feature type="transmembrane region" description="Helical" evidence="10">
    <location>
        <begin position="278"/>
        <end position="301"/>
    </location>
</feature>
<dbReference type="Pfam" id="PF01554">
    <property type="entry name" value="MatE"/>
    <property type="match status" value="2"/>
</dbReference>
<dbReference type="InterPro" id="IPR048279">
    <property type="entry name" value="MdtK-like"/>
</dbReference>
<accession>A0A2G1QRA7</accession>
<dbReference type="RefSeq" id="WP_099304456.1">
    <property type="nucleotide sequence ID" value="NZ_PDVP01000002.1"/>
</dbReference>
<feature type="transmembrane region" description="Helical" evidence="10">
    <location>
        <begin position="422"/>
        <end position="442"/>
    </location>
</feature>
<evidence type="ECO:0000256" key="5">
    <source>
        <dbReference type="ARBA" id="ARBA00022475"/>
    </source>
</evidence>
<evidence type="ECO:0000256" key="10">
    <source>
        <dbReference type="SAM" id="Phobius"/>
    </source>
</evidence>
<evidence type="ECO:0000256" key="6">
    <source>
        <dbReference type="ARBA" id="ARBA00022692"/>
    </source>
</evidence>
<evidence type="ECO:0000256" key="3">
    <source>
        <dbReference type="ARBA" id="ARBA00022106"/>
    </source>
</evidence>
<dbReference type="PIRSF" id="PIRSF006603">
    <property type="entry name" value="DinF"/>
    <property type="match status" value="1"/>
</dbReference>
<keyword evidence="5" id="KW-1003">Cell membrane</keyword>
<dbReference type="EMBL" id="PDVP01000002">
    <property type="protein sequence ID" value="PHP68045.1"/>
    <property type="molecule type" value="Genomic_DNA"/>
</dbReference>